<dbReference type="RefSeq" id="WP_051277295.1">
    <property type="nucleotide sequence ID" value="NZ_JAAFNI010000001.1"/>
</dbReference>
<evidence type="ECO:0008006" key="6">
    <source>
        <dbReference type="Google" id="ProtNLM"/>
    </source>
</evidence>
<accession>A0A239V5H1</accession>
<proteinExistence type="predicted"/>
<reference evidence="2 4" key="1">
    <citation type="submission" date="2017-06" db="EMBL/GenBank/DDBJ databases">
        <authorList>
            <consortium name="Pathogen Informatics"/>
        </authorList>
    </citation>
    <scope>NUCLEOTIDE SEQUENCE [LARGE SCALE GENOMIC DNA]</scope>
    <source>
        <strain evidence="2 4">NCTC13039</strain>
    </source>
</reference>
<evidence type="ECO:0000313" key="4">
    <source>
        <dbReference type="Proteomes" id="UP000242637"/>
    </source>
</evidence>
<dbReference type="InterPro" id="IPR025329">
    <property type="entry name" value="DUF4235"/>
</dbReference>
<dbReference type="EMBL" id="UFYA01000001">
    <property type="protein sequence ID" value="STD12839.1"/>
    <property type="molecule type" value="Genomic_DNA"/>
</dbReference>
<keyword evidence="1" id="KW-1133">Transmembrane helix</keyword>
<dbReference type="Proteomes" id="UP000242637">
    <property type="component" value="Chromosome 1"/>
</dbReference>
<feature type="transmembrane region" description="Helical" evidence="1">
    <location>
        <begin position="51"/>
        <end position="69"/>
    </location>
</feature>
<dbReference type="AlphaFoldDB" id="A0A239V5H1"/>
<gene>
    <name evidence="3" type="ORF">NCTC7915_01851</name>
    <name evidence="2" type="ORF">SAMEA4475696_00105</name>
</gene>
<keyword evidence="1" id="KW-0472">Membrane</keyword>
<protein>
    <recommendedName>
        <fullName evidence="6">DUF4235 domain-containing protein</fullName>
    </recommendedName>
</protein>
<dbReference type="Proteomes" id="UP000254118">
    <property type="component" value="Unassembled WGS sequence"/>
</dbReference>
<dbReference type="Pfam" id="PF14019">
    <property type="entry name" value="DUF4235"/>
    <property type="match status" value="1"/>
</dbReference>
<evidence type="ECO:0000256" key="1">
    <source>
        <dbReference type="SAM" id="Phobius"/>
    </source>
</evidence>
<dbReference type="STRING" id="1121387.GCA_000429885_00848"/>
<dbReference type="EMBL" id="LT906453">
    <property type="protein sequence ID" value="SNV16948.1"/>
    <property type="molecule type" value="Genomic_DNA"/>
</dbReference>
<keyword evidence="1" id="KW-0812">Transmembrane</keyword>
<reference evidence="3 5" key="2">
    <citation type="submission" date="2018-06" db="EMBL/GenBank/DDBJ databases">
        <authorList>
            <consortium name="Pathogen Informatics"/>
            <person name="Doyle S."/>
        </authorList>
    </citation>
    <scope>NUCLEOTIDE SEQUENCE [LARGE SCALE GENOMIC DNA]</scope>
    <source>
        <strain evidence="3 5">NCTC7915</strain>
    </source>
</reference>
<name>A0A239V5H1_9MICO</name>
<keyword evidence="4" id="KW-1185">Reference proteome</keyword>
<evidence type="ECO:0000313" key="5">
    <source>
        <dbReference type="Proteomes" id="UP000254118"/>
    </source>
</evidence>
<organism evidence="2 4">
    <name type="scientific">Dermatophilus congolensis</name>
    <dbReference type="NCBI Taxonomy" id="1863"/>
    <lineage>
        <taxon>Bacteria</taxon>
        <taxon>Bacillati</taxon>
        <taxon>Actinomycetota</taxon>
        <taxon>Actinomycetes</taxon>
        <taxon>Micrococcales</taxon>
        <taxon>Dermatophilaceae</taxon>
        <taxon>Dermatophilus</taxon>
    </lineage>
</organism>
<sequence length="91" mass="9610">MNEKIFDLVGTGVALAAGAVANKLVGLVWRGVVGEPPENPDDPEETSFAEAMGFAILSAVFMATFKLVASRKLHAYYNDSKKPLGAPAENS</sequence>
<dbReference type="KEGG" id="dco:SAMEA4475696_0105"/>
<evidence type="ECO:0000313" key="2">
    <source>
        <dbReference type="EMBL" id="SNV16948.1"/>
    </source>
</evidence>
<dbReference type="GeneID" id="63458416"/>
<evidence type="ECO:0000313" key="3">
    <source>
        <dbReference type="EMBL" id="STD12839.1"/>
    </source>
</evidence>